<gene>
    <name evidence="2" type="ORF">OAUR00152_LOCUS28334</name>
</gene>
<name>A0A7S4JIF2_9STRA</name>
<evidence type="ECO:0000313" key="2">
    <source>
        <dbReference type="EMBL" id="CAE2264620.1"/>
    </source>
</evidence>
<accession>A0A7S4JIF2</accession>
<dbReference type="InterPro" id="IPR002130">
    <property type="entry name" value="Cyclophilin-type_PPIase_dom"/>
</dbReference>
<dbReference type="InterPro" id="IPR029000">
    <property type="entry name" value="Cyclophilin-like_dom_sf"/>
</dbReference>
<evidence type="ECO:0000259" key="1">
    <source>
        <dbReference type="PROSITE" id="PS50072"/>
    </source>
</evidence>
<dbReference type="GO" id="GO:0003755">
    <property type="term" value="F:peptidyl-prolyl cis-trans isomerase activity"/>
    <property type="evidence" value="ECO:0007669"/>
    <property type="project" value="InterPro"/>
</dbReference>
<reference evidence="2" key="1">
    <citation type="submission" date="2021-01" db="EMBL/GenBank/DDBJ databases">
        <authorList>
            <person name="Corre E."/>
            <person name="Pelletier E."/>
            <person name="Niang G."/>
            <person name="Scheremetjew M."/>
            <person name="Finn R."/>
            <person name="Kale V."/>
            <person name="Holt S."/>
            <person name="Cochrane G."/>
            <person name="Meng A."/>
            <person name="Brown T."/>
            <person name="Cohen L."/>
        </authorList>
    </citation>
    <scope>NUCLEOTIDE SEQUENCE</scope>
    <source>
        <strain evidence="2">Isolate 1302-5</strain>
    </source>
</reference>
<dbReference type="Pfam" id="PF00160">
    <property type="entry name" value="Pro_isomerase"/>
    <property type="match status" value="1"/>
</dbReference>
<dbReference type="AlphaFoldDB" id="A0A7S4JIF2"/>
<proteinExistence type="predicted"/>
<feature type="domain" description="PPIase cyclophilin-type" evidence="1">
    <location>
        <begin position="157"/>
        <end position="349"/>
    </location>
</feature>
<dbReference type="SUPFAM" id="SSF50891">
    <property type="entry name" value="Cyclophilin-like"/>
    <property type="match status" value="1"/>
</dbReference>
<dbReference type="Gene3D" id="2.40.100.10">
    <property type="entry name" value="Cyclophilin-like"/>
    <property type="match status" value="1"/>
</dbReference>
<organism evidence="2">
    <name type="scientific">Odontella aurita</name>
    <dbReference type="NCBI Taxonomy" id="265563"/>
    <lineage>
        <taxon>Eukaryota</taxon>
        <taxon>Sar</taxon>
        <taxon>Stramenopiles</taxon>
        <taxon>Ochrophyta</taxon>
        <taxon>Bacillariophyta</taxon>
        <taxon>Mediophyceae</taxon>
        <taxon>Biddulphiophycidae</taxon>
        <taxon>Eupodiscales</taxon>
        <taxon>Odontellaceae</taxon>
        <taxon>Odontella</taxon>
    </lineage>
</organism>
<sequence length="400" mass="43340">MAMPRVVGSRRHPRGMVRNLNGDSSSRLMAFICPLVLFALAKHCTQAFSPPTLTAGRRELALGLSRQEDEDTRDCNPAETSRRSALFDFGAYAAATALVGLIPMSADAAVVASRDATALGDPSTLLTDDSYPPITQKVYLDVRISRQDGSFYVRDDLPDTPENRVYTGRLTLGLFGTVAPRNVEQFLRYADVPYNPADDNPLPSYARSRFTRLDQDTGMLSGGNIPGLELTEVGGGTNMKYGGKILPAPLWIEPRNKGASSPGDADAAAQTRKVSHALGSGLITHRTLDALPSFGITTRSSPELDNTHVVFGRVIPDESSMQFLQACVDLPTYSMDRPSTPAEAPRTGGERAAEEAAGRVFAVQREFFRGAAKTFGDSRVDKVYEGKLLRRVEVTRVGLL</sequence>
<dbReference type="PROSITE" id="PS50072">
    <property type="entry name" value="CSA_PPIASE_2"/>
    <property type="match status" value="1"/>
</dbReference>
<protein>
    <recommendedName>
        <fullName evidence="1">PPIase cyclophilin-type domain-containing protein</fullName>
    </recommendedName>
</protein>
<dbReference type="EMBL" id="HBKQ01041089">
    <property type="protein sequence ID" value="CAE2264620.1"/>
    <property type="molecule type" value="Transcribed_RNA"/>
</dbReference>